<name>A0A8J9V773_9NEOP</name>
<feature type="non-terminal residue" evidence="2">
    <location>
        <position position="91"/>
    </location>
</feature>
<protein>
    <submittedName>
        <fullName evidence="2">Uncharacterized protein</fullName>
    </submittedName>
</protein>
<dbReference type="AlphaFoldDB" id="A0A8J9V773"/>
<organism evidence="2 3">
    <name type="scientific">Brenthis ino</name>
    <name type="common">lesser marbled fritillary</name>
    <dbReference type="NCBI Taxonomy" id="405034"/>
    <lineage>
        <taxon>Eukaryota</taxon>
        <taxon>Metazoa</taxon>
        <taxon>Ecdysozoa</taxon>
        <taxon>Arthropoda</taxon>
        <taxon>Hexapoda</taxon>
        <taxon>Insecta</taxon>
        <taxon>Pterygota</taxon>
        <taxon>Neoptera</taxon>
        <taxon>Endopterygota</taxon>
        <taxon>Lepidoptera</taxon>
        <taxon>Glossata</taxon>
        <taxon>Ditrysia</taxon>
        <taxon>Papilionoidea</taxon>
        <taxon>Nymphalidae</taxon>
        <taxon>Heliconiinae</taxon>
        <taxon>Argynnini</taxon>
        <taxon>Brenthis</taxon>
    </lineage>
</organism>
<proteinExistence type="predicted"/>
<gene>
    <name evidence="2" type="ORF">BINO364_LOCUS7383</name>
</gene>
<dbReference type="Proteomes" id="UP000838878">
    <property type="component" value="Chromosome 2"/>
</dbReference>
<keyword evidence="3" id="KW-1185">Reference proteome</keyword>
<sequence length="91" mass="10299">MYDGNTRTPQVTGNKQDSWAKKYQIKINIQIAFVHVLPDSDGVVARELSSHALRAASDTRYDENTPNGPRSGPECYRNRLPNFAQKQTFNC</sequence>
<feature type="region of interest" description="Disordered" evidence="1">
    <location>
        <begin position="56"/>
        <end position="79"/>
    </location>
</feature>
<evidence type="ECO:0000256" key="1">
    <source>
        <dbReference type="SAM" id="MobiDB-lite"/>
    </source>
</evidence>
<reference evidence="2" key="1">
    <citation type="submission" date="2021-12" db="EMBL/GenBank/DDBJ databases">
        <authorList>
            <person name="Martin H S."/>
        </authorList>
    </citation>
    <scope>NUCLEOTIDE SEQUENCE</scope>
</reference>
<dbReference type="EMBL" id="OV170222">
    <property type="protein sequence ID" value="CAH0721265.1"/>
    <property type="molecule type" value="Genomic_DNA"/>
</dbReference>
<evidence type="ECO:0000313" key="3">
    <source>
        <dbReference type="Proteomes" id="UP000838878"/>
    </source>
</evidence>
<evidence type="ECO:0000313" key="2">
    <source>
        <dbReference type="EMBL" id="CAH0721265.1"/>
    </source>
</evidence>
<accession>A0A8J9V773</accession>